<organism evidence="1 2">
    <name type="scientific">Tanacetum coccineum</name>
    <dbReference type="NCBI Taxonomy" id="301880"/>
    <lineage>
        <taxon>Eukaryota</taxon>
        <taxon>Viridiplantae</taxon>
        <taxon>Streptophyta</taxon>
        <taxon>Embryophyta</taxon>
        <taxon>Tracheophyta</taxon>
        <taxon>Spermatophyta</taxon>
        <taxon>Magnoliopsida</taxon>
        <taxon>eudicotyledons</taxon>
        <taxon>Gunneridae</taxon>
        <taxon>Pentapetalae</taxon>
        <taxon>asterids</taxon>
        <taxon>campanulids</taxon>
        <taxon>Asterales</taxon>
        <taxon>Asteraceae</taxon>
        <taxon>Asteroideae</taxon>
        <taxon>Anthemideae</taxon>
        <taxon>Anthemidinae</taxon>
        <taxon>Tanacetum</taxon>
    </lineage>
</organism>
<reference evidence="1" key="1">
    <citation type="journal article" date="2022" name="Int. J. Mol. Sci.">
        <title>Draft Genome of Tanacetum Coccineum: Genomic Comparison of Closely Related Tanacetum-Family Plants.</title>
        <authorList>
            <person name="Yamashiro T."/>
            <person name="Shiraishi A."/>
            <person name="Nakayama K."/>
            <person name="Satake H."/>
        </authorList>
    </citation>
    <scope>NUCLEOTIDE SEQUENCE</scope>
</reference>
<evidence type="ECO:0000313" key="2">
    <source>
        <dbReference type="Proteomes" id="UP001151760"/>
    </source>
</evidence>
<proteinExistence type="predicted"/>
<name>A0ABQ5D700_9ASTR</name>
<gene>
    <name evidence="1" type="ORF">Tco_0924425</name>
</gene>
<dbReference type="Proteomes" id="UP001151760">
    <property type="component" value="Unassembled WGS sequence"/>
</dbReference>
<evidence type="ECO:0000313" key="1">
    <source>
        <dbReference type="EMBL" id="GJT34006.1"/>
    </source>
</evidence>
<dbReference type="EMBL" id="BQNB010014926">
    <property type="protein sequence ID" value="GJT34006.1"/>
    <property type="molecule type" value="Genomic_DNA"/>
</dbReference>
<sequence>MVLSDNQGSSPKSMLDDKAFKDSRNDLDFDVDLYLNDEEDNGDKVVIPQTPRTVFRFPPYGLAYPKRKLTMDEMLAEFINKGKREHEEMELFIREFITTNEILLKQQNNLLSELKIKVHELSRVMNDALFSKHDVKGVTTKGGKMTYWVTYNNEINKASDNHNEHSGFNMIFRKYHEKLL</sequence>
<protein>
    <submittedName>
        <fullName evidence="1">Uncharacterized protein</fullName>
    </submittedName>
</protein>
<reference evidence="1" key="2">
    <citation type="submission" date="2022-01" db="EMBL/GenBank/DDBJ databases">
        <authorList>
            <person name="Yamashiro T."/>
            <person name="Shiraishi A."/>
            <person name="Satake H."/>
            <person name="Nakayama K."/>
        </authorList>
    </citation>
    <scope>NUCLEOTIDE SEQUENCE</scope>
</reference>
<accession>A0ABQ5D700</accession>
<comment type="caution">
    <text evidence="1">The sequence shown here is derived from an EMBL/GenBank/DDBJ whole genome shotgun (WGS) entry which is preliminary data.</text>
</comment>
<keyword evidence="2" id="KW-1185">Reference proteome</keyword>